<evidence type="ECO:0000259" key="2">
    <source>
        <dbReference type="Pfam" id="PF00087"/>
    </source>
</evidence>
<dbReference type="GO" id="GO:0030548">
    <property type="term" value="F:acetylcholine receptor regulator activity"/>
    <property type="evidence" value="ECO:0007669"/>
    <property type="project" value="Ensembl"/>
</dbReference>
<gene>
    <name evidence="3" type="primary">LYNX1</name>
</gene>
<dbReference type="Proteomes" id="UP000675900">
    <property type="component" value="Unassembled WGS sequence"/>
</dbReference>
<dbReference type="Ensembl" id="ENSPTIT00000011552.1">
    <property type="protein sequence ID" value="ENSPTIP00000007695.1"/>
    <property type="gene ID" value="ENSPTIG00000009264.1"/>
</dbReference>
<sequence>MAPLLTLFLVALVGLPLEPARKALHVRVGPSGVLAQLPRADYTPTRMKVSKSCVPSCFETVYDGYSKHASTTSCCQHDLCNSAGLAVPGALALAPILLATVWGLL</sequence>
<dbReference type="Pfam" id="PF00087">
    <property type="entry name" value="Toxin_TOLIP"/>
    <property type="match status" value="1"/>
</dbReference>
<evidence type="ECO:0000313" key="4">
    <source>
        <dbReference type="Proteomes" id="UP000675900"/>
    </source>
</evidence>
<accession>A0A8C9JP44</accession>
<dbReference type="InterPro" id="IPR045860">
    <property type="entry name" value="Snake_toxin-like_sf"/>
</dbReference>
<name>A0A8C9JP44_PANTA</name>
<keyword evidence="1" id="KW-0732">Signal</keyword>
<feature type="chain" id="PRO_5034016337" evidence="1">
    <location>
        <begin position="24"/>
        <end position="105"/>
    </location>
</feature>
<dbReference type="SUPFAM" id="SSF57302">
    <property type="entry name" value="Snake toxin-like"/>
    <property type="match status" value="1"/>
</dbReference>
<dbReference type="GeneTree" id="ENSGT00730000111571"/>
<reference evidence="3" key="1">
    <citation type="submission" date="2025-08" db="UniProtKB">
        <authorList>
            <consortium name="Ensembl"/>
        </authorList>
    </citation>
    <scope>IDENTIFICATION</scope>
</reference>
<dbReference type="InterPro" id="IPR035076">
    <property type="entry name" value="Toxin/TOLIP"/>
</dbReference>
<organism evidence="3 4">
    <name type="scientific">Panthera tigris altaica</name>
    <name type="common">Siberian tiger</name>
    <dbReference type="NCBI Taxonomy" id="74533"/>
    <lineage>
        <taxon>Eukaryota</taxon>
        <taxon>Metazoa</taxon>
        <taxon>Chordata</taxon>
        <taxon>Craniata</taxon>
        <taxon>Vertebrata</taxon>
        <taxon>Euteleostomi</taxon>
        <taxon>Mammalia</taxon>
        <taxon>Eutheria</taxon>
        <taxon>Laurasiatheria</taxon>
        <taxon>Carnivora</taxon>
        <taxon>Feliformia</taxon>
        <taxon>Felidae</taxon>
        <taxon>Pantherinae</taxon>
        <taxon>Panthera</taxon>
    </lineage>
</organism>
<reference evidence="3" key="2">
    <citation type="submission" date="2025-09" db="UniProtKB">
        <authorList>
            <consortium name="Ensembl"/>
        </authorList>
    </citation>
    <scope>IDENTIFICATION</scope>
</reference>
<dbReference type="AlphaFoldDB" id="A0A8C9JP44"/>
<proteinExistence type="predicted"/>
<protein>
    <submittedName>
        <fullName evidence="3">Ly6/neurotoxin 1</fullName>
    </submittedName>
</protein>
<keyword evidence="4" id="KW-1185">Reference proteome</keyword>
<feature type="signal peptide" evidence="1">
    <location>
        <begin position="1"/>
        <end position="23"/>
    </location>
</feature>
<dbReference type="GO" id="GO:0033130">
    <property type="term" value="F:acetylcholine receptor binding"/>
    <property type="evidence" value="ECO:0007669"/>
    <property type="project" value="Ensembl"/>
</dbReference>
<dbReference type="Gene3D" id="2.10.60.10">
    <property type="entry name" value="CD59"/>
    <property type="match status" value="1"/>
</dbReference>
<feature type="domain" description="Snake toxin/toxin-like" evidence="2">
    <location>
        <begin position="46"/>
        <end position="81"/>
    </location>
</feature>
<evidence type="ECO:0000313" key="3">
    <source>
        <dbReference type="Ensembl" id="ENSPTIP00000007695.1"/>
    </source>
</evidence>
<evidence type="ECO:0000256" key="1">
    <source>
        <dbReference type="SAM" id="SignalP"/>
    </source>
</evidence>